<dbReference type="Gene3D" id="3.90.79.10">
    <property type="entry name" value="Nucleoside Triphosphate Pyrophosphohydrolase"/>
    <property type="match status" value="1"/>
</dbReference>
<accession>A0A1T4T2V8</accession>
<dbReference type="SUPFAM" id="SSF55811">
    <property type="entry name" value="Nudix"/>
    <property type="match status" value="1"/>
</dbReference>
<evidence type="ECO:0000256" key="4">
    <source>
        <dbReference type="ARBA" id="ARBA00022801"/>
    </source>
</evidence>
<dbReference type="PROSITE" id="PS51462">
    <property type="entry name" value="NUDIX"/>
    <property type="match status" value="1"/>
</dbReference>
<organism evidence="9 10">
    <name type="scientific">Marinactinospora thermotolerans DSM 45154</name>
    <dbReference type="NCBI Taxonomy" id="1122192"/>
    <lineage>
        <taxon>Bacteria</taxon>
        <taxon>Bacillati</taxon>
        <taxon>Actinomycetota</taxon>
        <taxon>Actinomycetes</taxon>
        <taxon>Streptosporangiales</taxon>
        <taxon>Nocardiopsidaceae</taxon>
        <taxon>Marinactinospora</taxon>
    </lineage>
</organism>
<evidence type="ECO:0000313" key="9">
    <source>
        <dbReference type="EMBL" id="SKA34639.1"/>
    </source>
</evidence>
<sequence length="286" mass="31393">MADQHRPTRPARPSAALGAQGRGTPARGARPVEPRPAATVMLVREGGDPPDLEVYLLRRVSSMPFAPGAYVFPGGSVDPRDADAEIAWSGPPAGEWARRLGADEPLARALVCAAVRETFEESGVLLAGSSSHEVVADTRGDDWEEDRRALIDRTLSFADFLRRRRLVLRSDLLRPWAQWITPEAEPRRYDTRFFAALLPEGQQTRDVGGEADRVAWVRPRAAVEGWRRGELAMLPPTVITLGELAECATVSEVLAAERVISPIMPELREVDGEVRVLLPDGDDQPE</sequence>
<feature type="domain" description="Nudix hydrolase" evidence="8">
    <location>
        <begin position="33"/>
        <end position="239"/>
    </location>
</feature>
<evidence type="ECO:0000256" key="3">
    <source>
        <dbReference type="ARBA" id="ARBA00022723"/>
    </source>
</evidence>
<evidence type="ECO:0000256" key="1">
    <source>
        <dbReference type="ARBA" id="ARBA00001936"/>
    </source>
</evidence>
<dbReference type="PANTHER" id="PTHR12318:SF0">
    <property type="entry name" value="ACYL-COENZYME A DIPHOSPHATASE NUDT19"/>
    <property type="match status" value="1"/>
</dbReference>
<protein>
    <recommendedName>
        <fullName evidence="8">Nudix hydrolase domain-containing protein</fullName>
    </recommendedName>
</protein>
<evidence type="ECO:0000256" key="2">
    <source>
        <dbReference type="ARBA" id="ARBA00001946"/>
    </source>
</evidence>
<dbReference type="STRING" id="1122192.SAMN02745673_04333"/>
<dbReference type="InterPro" id="IPR000086">
    <property type="entry name" value="NUDIX_hydrolase_dom"/>
</dbReference>
<proteinExistence type="predicted"/>
<keyword evidence="10" id="KW-1185">Reference proteome</keyword>
<gene>
    <name evidence="9" type="ORF">SAMN02745673_04333</name>
</gene>
<dbReference type="GO" id="GO:0016818">
    <property type="term" value="F:hydrolase activity, acting on acid anhydrides, in phosphorus-containing anhydrides"/>
    <property type="evidence" value="ECO:0007669"/>
    <property type="project" value="InterPro"/>
</dbReference>
<keyword evidence="3" id="KW-0479">Metal-binding</keyword>
<comment type="cofactor">
    <cofactor evidence="2">
        <name>Mg(2+)</name>
        <dbReference type="ChEBI" id="CHEBI:18420"/>
    </cofactor>
</comment>
<name>A0A1T4T2V8_9ACTN</name>
<dbReference type="InterPro" id="IPR039121">
    <property type="entry name" value="NUDT19"/>
</dbReference>
<comment type="cofactor">
    <cofactor evidence="1">
        <name>Mn(2+)</name>
        <dbReference type="ChEBI" id="CHEBI:29035"/>
    </cofactor>
</comment>
<evidence type="ECO:0000256" key="7">
    <source>
        <dbReference type="SAM" id="MobiDB-lite"/>
    </source>
</evidence>
<evidence type="ECO:0000259" key="8">
    <source>
        <dbReference type="PROSITE" id="PS51462"/>
    </source>
</evidence>
<keyword evidence="6" id="KW-0464">Manganese</keyword>
<dbReference type="PANTHER" id="PTHR12318">
    <property type="entry name" value="TESTOSTERONE-REGULATED PROTEIN RP2"/>
    <property type="match status" value="1"/>
</dbReference>
<dbReference type="GO" id="GO:0046872">
    <property type="term" value="F:metal ion binding"/>
    <property type="evidence" value="ECO:0007669"/>
    <property type="project" value="UniProtKB-KW"/>
</dbReference>
<dbReference type="CDD" id="cd18870">
    <property type="entry name" value="NUDIX_AcylCoAdiphos_Nudt19"/>
    <property type="match status" value="1"/>
</dbReference>
<dbReference type="EMBL" id="FUWS01000013">
    <property type="protein sequence ID" value="SKA34639.1"/>
    <property type="molecule type" value="Genomic_DNA"/>
</dbReference>
<dbReference type="Proteomes" id="UP000190637">
    <property type="component" value="Unassembled WGS sequence"/>
</dbReference>
<keyword evidence="4" id="KW-0378">Hydrolase</keyword>
<dbReference type="InterPro" id="IPR015797">
    <property type="entry name" value="NUDIX_hydrolase-like_dom_sf"/>
</dbReference>
<evidence type="ECO:0000256" key="6">
    <source>
        <dbReference type="ARBA" id="ARBA00023211"/>
    </source>
</evidence>
<evidence type="ECO:0000256" key="5">
    <source>
        <dbReference type="ARBA" id="ARBA00022842"/>
    </source>
</evidence>
<feature type="region of interest" description="Disordered" evidence="7">
    <location>
        <begin position="1"/>
        <end position="35"/>
    </location>
</feature>
<dbReference type="AlphaFoldDB" id="A0A1T4T2V8"/>
<evidence type="ECO:0000313" key="10">
    <source>
        <dbReference type="Proteomes" id="UP000190637"/>
    </source>
</evidence>
<reference evidence="9 10" key="1">
    <citation type="submission" date="2017-02" db="EMBL/GenBank/DDBJ databases">
        <authorList>
            <person name="Peterson S.W."/>
        </authorList>
    </citation>
    <scope>NUCLEOTIDE SEQUENCE [LARGE SCALE GENOMIC DNA]</scope>
    <source>
        <strain evidence="9 10">DSM 45154</strain>
    </source>
</reference>
<keyword evidence="5" id="KW-0460">Magnesium</keyword>